<accession>A0AAV5UNP8</accession>
<comment type="caution">
    <text evidence="1">The sequence shown here is derived from an EMBL/GenBank/DDBJ whole genome shotgun (WGS) entry which is preliminary data.</text>
</comment>
<dbReference type="EMBL" id="BTSY01000001">
    <property type="protein sequence ID" value="GMT08750.1"/>
    <property type="molecule type" value="Genomic_DNA"/>
</dbReference>
<proteinExistence type="predicted"/>
<evidence type="ECO:0000313" key="1">
    <source>
        <dbReference type="EMBL" id="GMT08750.1"/>
    </source>
</evidence>
<sequence>PLVLWFTSTGVGPISGMLKIHHKTDTIHQIPYSILNAPSPFTLSICLRDAALSKQAPSSSTDAELTLTRSANN</sequence>
<keyword evidence="2" id="KW-1185">Reference proteome</keyword>
<reference evidence="1" key="1">
    <citation type="submission" date="2023-10" db="EMBL/GenBank/DDBJ databases">
        <title>Genome assembly of Pristionchus species.</title>
        <authorList>
            <person name="Yoshida K."/>
            <person name="Sommer R.J."/>
        </authorList>
    </citation>
    <scope>NUCLEOTIDE SEQUENCE</scope>
    <source>
        <strain evidence="1">RS5133</strain>
    </source>
</reference>
<dbReference type="AlphaFoldDB" id="A0AAV5UNP8"/>
<dbReference type="Proteomes" id="UP001432322">
    <property type="component" value="Unassembled WGS sequence"/>
</dbReference>
<name>A0AAV5UNP8_9BILA</name>
<evidence type="ECO:0000313" key="2">
    <source>
        <dbReference type="Proteomes" id="UP001432322"/>
    </source>
</evidence>
<gene>
    <name evidence="1" type="ORF">PFISCL1PPCAC_47</name>
</gene>
<feature type="non-terminal residue" evidence="1">
    <location>
        <position position="73"/>
    </location>
</feature>
<organism evidence="1 2">
    <name type="scientific">Pristionchus fissidentatus</name>
    <dbReference type="NCBI Taxonomy" id="1538716"/>
    <lineage>
        <taxon>Eukaryota</taxon>
        <taxon>Metazoa</taxon>
        <taxon>Ecdysozoa</taxon>
        <taxon>Nematoda</taxon>
        <taxon>Chromadorea</taxon>
        <taxon>Rhabditida</taxon>
        <taxon>Rhabditina</taxon>
        <taxon>Diplogasteromorpha</taxon>
        <taxon>Diplogasteroidea</taxon>
        <taxon>Neodiplogasteridae</taxon>
        <taxon>Pristionchus</taxon>
    </lineage>
</organism>
<protein>
    <submittedName>
        <fullName evidence="1">Uncharacterized protein</fullName>
    </submittedName>
</protein>
<feature type="non-terminal residue" evidence="1">
    <location>
        <position position="1"/>
    </location>
</feature>